<keyword evidence="3" id="KW-1185">Reference proteome</keyword>
<reference evidence="2 3" key="1">
    <citation type="submission" date="2019-05" db="EMBL/GenBank/DDBJ databases">
        <title>Another draft genome of Portunus trituberculatus and its Hox gene families provides insights of decapod evolution.</title>
        <authorList>
            <person name="Jeong J.-H."/>
            <person name="Song I."/>
            <person name="Kim S."/>
            <person name="Choi T."/>
            <person name="Kim D."/>
            <person name="Ryu S."/>
            <person name="Kim W."/>
        </authorList>
    </citation>
    <scope>NUCLEOTIDE SEQUENCE [LARGE SCALE GENOMIC DNA]</scope>
    <source>
        <tissue evidence="2">Muscle</tissue>
    </source>
</reference>
<accession>A0A5B7JJB2</accession>
<feature type="region of interest" description="Disordered" evidence="1">
    <location>
        <begin position="55"/>
        <end position="94"/>
    </location>
</feature>
<protein>
    <submittedName>
        <fullName evidence="2">Uncharacterized protein</fullName>
    </submittedName>
</protein>
<gene>
    <name evidence="2" type="ORF">E2C01_090089</name>
</gene>
<evidence type="ECO:0000313" key="3">
    <source>
        <dbReference type="Proteomes" id="UP000324222"/>
    </source>
</evidence>
<proteinExistence type="predicted"/>
<feature type="compositionally biased region" description="Polar residues" evidence="1">
    <location>
        <begin position="55"/>
        <end position="65"/>
    </location>
</feature>
<evidence type="ECO:0000256" key="1">
    <source>
        <dbReference type="SAM" id="MobiDB-lite"/>
    </source>
</evidence>
<dbReference type="Proteomes" id="UP000324222">
    <property type="component" value="Unassembled WGS sequence"/>
</dbReference>
<dbReference type="AlphaFoldDB" id="A0A5B7JJB2"/>
<dbReference type="EMBL" id="VSRR010100205">
    <property type="protein sequence ID" value="MPC94899.1"/>
    <property type="molecule type" value="Genomic_DNA"/>
</dbReference>
<name>A0A5B7JJB2_PORTR</name>
<organism evidence="2 3">
    <name type="scientific">Portunus trituberculatus</name>
    <name type="common">Swimming crab</name>
    <name type="synonym">Neptunus trituberculatus</name>
    <dbReference type="NCBI Taxonomy" id="210409"/>
    <lineage>
        <taxon>Eukaryota</taxon>
        <taxon>Metazoa</taxon>
        <taxon>Ecdysozoa</taxon>
        <taxon>Arthropoda</taxon>
        <taxon>Crustacea</taxon>
        <taxon>Multicrustacea</taxon>
        <taxon>Malacostraca</taxon>
        <taxon>Eumalacostraca</taxon>
        <taxon>Eucarida</taxon>
        <taxon>Decapoda</taxon>
        <taxon>Pleocyemata</taxon>
        <taxon>Brachyura</taxon>
        <taxon>Eubrachyura</taxon>
        <taxon>Portunoidea</taxon>
        <taxon>Portunidae</taxon>
        <taxon>Portuninae</taxon>
        <taxon>Portunus</taxon>
    </lineage>
</organism>
<comment type="caution">
    <text evidence="2">The sequence shown here is derived from an EMBL/GenBank/DDBJ whole genome shotgun (WGS) entry which is preliminary data.</text>
</comment>
<sequence length="94" mass="10663">MELREEDHAWKEYMSLRRMKGLESAHHGPYNLRTADLTMMVARCFQVRWSSTMTPSSIADQNRSTGGDAGPLRVGEESLPLRRCKRASPQSCHG</sequence>
<evidence type="ECO:0000313" key="2">
    <source>
        <dbReference type="EMBL" id="MPC94899.1"/>
    </source>
</evidence>